<evidence type="ECO:0000256" key="7">
    <source>
        <dbReference type="SAM" id="Phobius"/>
    </source>
</evidence>
<dbReference type="PANTHER" id="PTHR30576:SF0">
    <property type="entry name" value="UNDECAPRENYL-PHOSPHATE N-ACETYLGALACTOSAMINYL 1-PHOSPHATE TRANSFERASE-RELATED"/>
    <property type="match status" value="1"/>
</dbReference>
<evidence type="ECO:0000256" key="4">
    <source>
        <dbReference type="ARBA" id="ARBA00022692"/>
    </source>
</evidence>
<dbReference type="Proteomes" id="UP000000490">
    <property type="component" value="Chromosome"/>
</dbReference>
<evidence type="ECO:0000256" key="1">
    <source>
        <dbReference type="ARBA" id="ARBA00004141"/>
    </source>
</evidence>
<evidence type="ECO:0000313" key="10">
    <source>
        <dbReference type="Proteomes" id="UP000000490"/>
    </source>
</evidence>
<reference evidence="9" key="1">
    <citation type="submission" date="2011-05" db="EMBL/GenBank/DDBJ databases">
        <authorList>
            <person name="Kuske C.R."/>
            <person name="Challacombe J.F."/>
            <person name="Siddaramappa S."/>
            <person name="Petersen J.M."/>
            <person name="Bruce D.C."/>
        </authorList>
    </citation>
    <scope>NUCLEOTIDE SEQUENCE</scope>
    <source>
        <strain evidence="9">TX077308</strain>
    </source>
</reference>
<protein>
    <submittedName>
        <fullName evidence="9">Undecaprenyl-phosphate galactosephosphotransferase</fullName>
        <ecNumber evidence="9">2.7.8.6</ecNumber>
    </submittedName>
</protein>
<comment type="subcellular location">
    <subcellularLocation>
        <location evidence="1">Membrane</location>
        <topology evidence="1">Multi-pass membrane protein</topology>
    </subcellularLocation>
</comment>
<keyword evidence="6 7" id="KW-0472">Membrane</keyword>
<evidence type="ECO:0000256" key="6">
    <source>
        <dbReference type="ARBA" id="ARBA00023136"/>
    </source>
</evidence>
<dbReference type="EMBL" id="CP002872">
    <property type="protein sequence ID" value="AEI36036.1"/>
    <property type="molecule type" value="Genomic_DNA"/>
</dbReference>
<keyword evidence="5 7" id="KW-1133">Transmembrane helix</keyword>
<keyword evidence="3 9" id="KW-0808">Transferase</keyword>
<keyword evidence="4 7" id="KW-0812">Transmembrane</keyword>
<dbReference type="EC" id="2.7.8.6" evidence="9"/>
<dbReference type="NCBIfam" id="TIGR03025">
    <property type="entry name" value="EPS_sugtrans"/>
    <property type="match status" value="1"/>
</dbReference>
<accession>A0ABM5MAF6</accession>
<evidence type="ECO:0000256" key="5">
    <source>
        <dbReference type="ARBA" id="ARBA00022989"/>
    </source>
</evidence>
<sequence length="457" mass="52569">MILKLKIIELFFSSIIVLLSYFIPLHIFDYDISNFSSFNFLASFIVAIALLTFLIAEYTNGEKISKSRNILKVILCSFTIAIVITSLAFFLRGFAFPRSIILIGFIIQFIALSVLRVYFRRLMRNTIYNSVLIIGCHGEQDWLFDKAMHSKLPNETVNGYLCIDIDGLTLVDIIKSYTKVFISDKALKQLADNDLSLLSQCNVEMVIIPRKYEISIWGAVLIPLGDSLAMSIKNFGLSYEAKVIKRIFDIIFSLIAIVLMAPIVFITALAIYIEDKSSPFFIQERVTRNGKKFKLIKFRSMRIDAESQTGAIWASNSDDRITKIGRIIRPIWLDELPQFFNVLKGDMSIVGPRPERQELIDEFAKETPEFLYRTKVKAGITGYAQVLTSYATLPENKLKLDLVYIRRWSFVFDLLIIIETVRVIFMKIFSIFLSKKETIDSKVLNQVDDNYIEYTHR</sequence>
<gene>
    <name evidence="9" type="ordered locus">F7308_1110</name>
</gene>
<feature type="domain" description="Bacterial sugar transferase" evidence="8">
    <location>
        <begin position="245"/>
        <end position="425"/>
    </location>
</feature>
<organism evidence="9 10">
    <name type="scientific">Francisella salina</name>
    <dbReference type="NCBI Taxonomy" id="573569"/>
    <lineage>
        <taxon>Bacteria</taxon>
        <taxon>Pseudomonadati</taxon>
        <taxon>Pseudomonadota</taxon>
        <taxon>Gammaproteobacteria</taxon>
        <taxon>Thiotrichales</taxon>
        <taxon>Francisellaceae</taxon>
        <taxon>Francisella</taxon>
    </lineage>
</organism>
<proteinExistence type="inferred from homology"/>
<feature type="transmembrane region" description="Helical" evidence="7">
    <location>
        <begin position="250"/>
        <end position="273"/>
    </location>
</feature>
<feature type="transmembrane region" description="Helical" evidence="7">
    <location>
        <begin position="100"/>
        <end position="119"/>
    </location>
</feature>
<name>A0ABM5MAF6_FRAST</name>
<feature type="transmembrane region" description="Helical" evidence="7">
    <location>
        <begin position="7"/>
        <end position="28"/>
    </location>
</feature>
<keyword evidence="10" id="KW-1185">Reference proteome</keyword>
<evidence type="ECO:0000259" key="8">
    <source>
        <dbReference type="Pfam" id="PF02397"/>
    </source>
</evidence>
<dbReference type="PANTHER" id="PTHR30576">
    <property type="entry name" value="COLANIC BIOSYNTHESIS UDP-GLUCOSE LIPID CARRIER TRANSFERASE"/>
    <property type="match status" value="1"/>
</dbReference>
<dbReference type="InterPro" id="IPR003362">
    <property type="entry name" value="Bact_transf"/>
</dbReference>
<comment type="similarity">
    <text evidence="2">Belongs to the bacterial sugar transferase family.</text>
</comment>
<evidence type="ECO:0000313" key="9">
    <source>
        <dbReference type="EMBL" id="AEI36036.1"/>
    </source>
</evidence>
<evidence type="ECO:0000256" key="3">
    <source>
        <dbReference type="ARBA" id="ARBA00022679"/>
    </source>
</evidence>
<feature type="transmembrane region" description="Helical" evidence="7">
    <location>
        <begin position="40"/>
        <end position="58"/>
    </location>
</feature>
<evidence type="ECO:0000256" key="2">
    <source>
        <dbReference type="ARBA" id="ARBA00006464"/>
    </source>
</evidence>
<dbReference type="Pfam" id="PF02397">
    <property type="entry name" value="Bac_transf"/>
    <property type="match status" value="1"/>
</dbReference>
<dbReference type="GO" id="GO:0047360">
    <property type="term" value="F:undecaprenyl-phosphate galactose phosphotransferase activity"/>
    <property type="evidence" value="ECO:0007669"/>
    <property type="project" value="UniProtKB-EC"/>
</dbReference>
<feature type="transmembrane region" description="Helical" evidence="7">
    <location>
        <begin position="70"/>
        <end position="94"/>
    </location>
</feature>
<dbReference type="InterPro" id="IPR017475">
    <property type="entry name" value="EPS_sugar_tfrase"/>
</dbReference>